<dbReference type="EMBL" id="JABTTE010000001">
    <property type="protein sequence ID" value="NSL50241.1"/>
    <property type="molecule type" value="Genomic_DNA"/>
</dbReference>
<gene>
    <name evidence="1" type="ORF">HR057_00505</name>
</gene>
<protein>
    <submittedName>
        <fullName evidence="1">Uncharacterized protein</fullName>
    </submittedName>
</protein>
<name>A0A8J8K6Z9_9BACI</name>
<comment type="caution">
    <text evidence="1">The sequence shown here is derived from an EMBL/GenBank/DDBJ whole genome shotgun (WGS) entry which is preliminary data.</text>
</comment>
<reference evidence="1" key="1">
    <citation type="submission" date="2020-06" db="EMBL/GenBank/DDBJ databases">
        <title>A novel thermopfilic bacterium from Erzurum, Turkey.</title>
        <authorList>
            <person name="Adiguzel A."/>
            <person name="Ay H."/>
            <person name="Baltaci M.O."/>
        </authorList>
    </citation>
    <scope>NUCLEOTIDE SEQUENCE</scope>
    <source>
        <strain evidence="1">P2</strain>
    </source>
</reference>
<dbReference type="Proteomes" id="UP000625804">
    <property type="component" value="Unassembled WGS sequence"/>
</dbReference>
<organism evidence="1 2">
    <name type="scientific">Calidifontibacillus erzurumensis</name>
    <dbReference type="NCBI Taxonomy" id="2741433"/>
    <lineage>
        <taxon>Bacteria</taxon>
        <taxon>Bacillati</taxon>
        <taxon>Bacillota</taxon>
        <taxon>Bacilli</taxon>
        <taxon>Bacillales</taxon>
        <taxon>Bacillaceae</taxon>
        <taxon>Calidifontibacillus/Schinkia group</taxon>
        <taxon>Calidifontibacillus</taxon>
    </lineage>
</organism>
<accession>A0A8J8K6Z9</accession>
<keyword evidence="2" id="KW-1185">Reference proteome</keyword>
<proteinExistence type="predicted"/>
<evidence type="ECO:0000313" key="2">
    <source>
        <dbReference type="Proteomes" id="UP000625804"/>
    </source>
</evidence>
<sequence length="154" mass="17567">MTGKIIGFTDIHSILANERKIGGVIEAKKIVLRTGEEYNHPVITNIDFCGGTFYTIGFFTENGGHMIVNVTDISKIVEPVHKRIYEMDNKAYQKEKLKEKNVYLKKLCELNKGVFIKTFIDEVKLLVDDIGMENIEEDIDTSFLPKKNKLIKIA</sequence>
<dbReference type="RefSeq" id="WP_173729444.1">
    <property type="nucleotide sequence ID" value="NZ_JABTTE010000001.1"/>
</dbReference>
<dbReference type="AlphaFoldDB" id="A0A8J8K6Z9"/>
<evidence type="ECO:0000313" key="1">
    <source>
        <dbReference type="EMBL" id="NSL50241.1"/>
    </source>
</evidence>